<sequence length="64" mass="7571">LAYVEWFTRPRNKDSNHNMYPVQKSFRDGERDSSIIEIDTIFRNCHLIPKFGGRANRGWTSENV</sequence>
<accession>A0ACB7ZVJ1</accession>
<dbReference type="EMBL" id="MU268360">
    <property type="protein sequence ID" value="KAH7904793.1"/>
    <property type="molecule type" value="Genomic_DNA"/>
</dbReference>
<comment type="caution">
    <text evidence="1">The sequence shown here is derived from an EMBL/GenBank/DDBJ whole genome shotgun (WGS) entry which is preliminary data.</text>
</comment>
<protein>
    <submittedName>
        <fullName evidence="1">Uncharacterized protein</fullName>
    </submittedName>
</protein>
<name>A0ACB7ZVJ1_9AGAM</name>
<organism evidence="1 2">
    <name type="scientific">Hygrophoropsis aurantiaca</name>
    <dbReference type="NCBI Taxonomy" id="72124"/>
    <lineage>
        <taxon>Eukaryota</taxon>
        <taxon>Fungi</taxon>
        <taxon>Dikarya</taxon>
        <taxon>Basidiomycota</taxon>
        <taxon>Agaricomycotina</taxon>
        <taxon>Agaricomycetes</taxon>
        <taxon>Agaricomycetidae</taxon>
        <taxon>Boletales</taxon>
        <taxon>Coniophorineae</taxon>
        <taxon>Hygrophoropsidaceae</taxon>
        <taxon>Hygrophoropsis</taxon>
    </lineage>
</organism>
<feature type="non-terminal residue" evidence="1">
    <location>
        <position position="64"/>
    </location>
</feature>
<evidence type="ECO:0000313" key="2">
    <source>
        <dbReference type="Proteomes" id="UP000790377"/>
    </source>
</evidence>
<keyword evidence="2" id="KW-1185">Reference proteome</keyword>
<dbReference type="Proteomes" id="UP000790377">
    <property type="component" value="Unassembled WGS sequence"/>
</dbReference>
<proteinExistence type="predicted"/>
<evidence type="ECO:0000313" key="1">
    <source>
        <dbReference type="EMBL" id="KAH7904793.1"/>
    </source>
</evidence>
<feature type="non-terminal residue" evidence="1">
    <location>
        <position position="1"/>
    </location>
</feature>
<reference evidence="1" key="1">
    <citation type="journal article" date="2021" name="New Phytol.">
        <title>Evolutionary innovations through gain and loss of genes in the ectomycorrhizal Boletales.</title>
        <authorList>
            <person name="Wu G."/>
            <person name="Miyauchi S."/>
            <person name="Morin E."/>
            <person name="Kuo A."/>
            <person name="Drula E."/>
            <person name="Varga T."/>
            <person name="Kohler A."/>
            <person name="Feng B."/>
            <person name="Cao Y."/>
            <person name="Lipzen A."/>
            <person name="Daum C."/>
            <person name="Hundley H."/>
            <person name="Pangilinan J."/>
            <person name="Johnson J."/>
            <person name="Barry K."/>
            <person name="LaButti K."/>
            <person name="Ng V."/>
            <person name="Ahrendt S."/>
            <person name="Min B."/>
            <person name="Choi I.G."/>
            <person name="Park H."/>
            <person name="Plett J.M."/>
            <person name="Magnuson J."/>
            <person name="Spatafora J.W."/>
            <person name="Nagy L.G."/>
            <person name="Henrissat B."/>
            <person name="Grigoriev I.V."/>
            <person name="Yang Z.L."/>
            <person name="Xu J."/>
            <person name="Martin F.M."/>
        </authorList>
    </citation>
    <scope>NUCLEOTIDE SEQUENCE</scope>
    <source>
        <strain evidence="1">ATCC 28755</strain>
    </source>
</reference>
<gene>
    <name evidence="1" type="ORF">BJ138DRAFT_991184</name>
</gene>